<dbReference type="Proteomes" id="UP001501353">
    <property type="component" value="Unassembled WGS sequence"/>
</dbReference>
<keyword evidence="1" id="KW-0472">Membrane</keyword>
<dbReference type="InterPro" id="IPR007844">
    <property type="entry name" value="AsmA"/>
</dbReference>
<evidence type="ECO:0000256" key="1">
    <source>
        <dbReference type="SAM" id="Phobius"/>
    </source>
</evidence>
<name>A0ABP7T3F9_9BURK</name>
<dbReference type="InterPro" id="IPR052894">
    <property type="entry name" value="AsmA-related"/>
</dbReference>
<keyword evidence="1" id="KW-0812">Transmembrane</keyword>
<evidence type="ECO:0000313" key="4">
    <source>
        <dbReference type="Proteomes" id="UP001501353"/>
    </source>
</evidence>
<evidence type="ECO:0000259" key="2">
    <source>
        <dbReference type="Pfam" id="PF05170"/>
    </source>
</evidence>
<sequence length="682" mass="72791">MMTLNKTGKIAATGAAILIATVVLLLIVLVTWDWDRSRPWLNDKVTQAIGRDFAIRGHISVSWHRPPGETGWRSYLPWPRFTASDVVIGNPEWAHQPTFAALDQIHFDLGVLPLLRKEIDIPSITLVNPAIDLERLADGRFNWTFKTRSSPSEWTLNLDRIGFATGTVTIADKVKKIAAVATIRPVGDVDIGALVDKPTAGSIPDKPAATQYGFAFDVKGTYNKAALTGSGKFGGVLSLVDARQPFPLQTDLRLGDNHIVLSGTITDPGNLAAMDLQLQLASSSMAHLYELTGMTLPDTPPFSTSGHLTGRLRKNDSVFTYEKFTGRVGGSDLSGTLGYATGGVRPKLTGDVRSEKLLFADLAPLIGANSNSKNAPAREEVKQLPGRAIPATPFRTDRWKAMDADVKFVGKKIIRDAALPVNDVSAHVIMNDGVLTLNPLQFGVAGGTLTGNIALDGSTDPLRAKFNLSARKLRLKELFPTFEPMKASFGQINGDAGLSAVGNTPMALAATLDGEVRMLLNDGAISGTLLEQAGLNVANIVLAKLFGDKIVKINCAAAEFIVKKGVLESRVFALDTEDALINVDGTVNLGNEQLDLNVHPHTKGFRVFSLRSPLYVKGTFKDPQVGVAVGPLAVRGAAAVGLGLLNPFAALLAMVAPSNNNESPCPAIVADANRGMKTAPRK</sequence>
<reference evidence="4" key="1">
    <citation type="journal article" date="2019" name="Int. J. Syst. Evol. Microbiol.">
        <title>The Global Catalogue of Microorganisms (GCM) 10K type strain sequencing project: providing services to taxonomists for standard genome sequencing and annotation.</title>
        <authorList>
            <consortium name="The Broad Institute Genomics Platform"/>
            <consortium name="The Broad Institute Genome Sequencing Center for Infectious Disease"/>
            <person name="Wu L."/>
            <person name="Ma J."/>
        </authorList>
    </citation>
    <scope>NUCLEOTIDE SEQUENCE [LARGE SCALE GENOMIC DNA]</scope>
    <source>
        <strain evidence="4">JCM 16673</strain>
    </source>
</reference>
<comment type="caution">
    <text evidence="3">The sequence shown here is derived from an EMBL/GenBank/DDBJ whole genome shotgun (WGS) entry which is preliminary data.</text>
</comment>
<proteinExistence type="predicted"/>
<evidence type="ECO:0000313" key="3">
    <source>
        <dbReference type="EMBL" id="GAA4020182.1"/>
    </source>
</evidence>
<dbReference type="PANTHER" id="PTHR30441:SF9">
    <property type="entry name" value="ASMA FAMILY PROTEIN YHJG"/>
    <property type="match status" value="1"/>
</dbReference>
<accession>A0ABP7T3F9</accession>
<feature type="transmembrane region" description="Helical" evidence="1">
    <location>
        <begin position="12"/>
        <end position="32"/>
    </location>
</feature>
<keyword evidence="4" id="KW-1185">Reference proteome</keyword>
<dbReference type="Pfam" id="PF05170">
    <property type="entry name" value="AsmA"/>
    <property type="match status" value="1"/>
</dbReference>
<gene>
    <name evidence="3" type="ORF">GCM10022212_15730</name>
</gene>
<dbReference type="PANTHER" id="PTHR30441">
    <property type="entry name" value="DUF748 DOMAIN-CONTAINING PROTEIN"/>
    <property type="match status" value="1"/>
</dbReference>
<dbReference type="EMBL" id="BAAAZE010000008">
    <property type="protein sequence ID" value="GAA4020182.1"/>
    <property type="molecule type" value="Genomic_DNA"/>
</dbReference>
<organism evidence="3 4">
    <name type="scientific">Actimicrobium antarcticum</name>
    <dbReference type="NCBI Taxonomy" id="1051899"/>
    <lineage>
        <taxon>Bacteria</taxon>
        <taxon>Pseudomonadati</taxon>
        <taxon>Pseudomonadota</taxon>
        <taxon>Betaproteobacteria</taxon>
        <taxon>Burkholderiales</taxon>
        <taxon>Oxalobacteraceae</taxon>
        <taxon>Actimicrobium</taxon>
    </lineage>
</organism>
<keyword evidence="1" id="KW-1133">Transmembrane helix</keyword>
<feature type="domain" description="AsmA" evidence="2">
    <location>
        <begin position="6"/>
        <end position="570"/>
    </location>
</feature>
<protein>
    <submittedName>
        <fullName evidence="3">AsmA family protein</fullName>
    </submittedName>
</protein>